<dbReference type="AlphaFoldDB" id="A0A2P7SJR6"/>
<dbReference type="InterPro" id="IPR004026">
    <property type="entry name" value="Ada_DNA_repair_Zn-bd"/>
</dbReference>
<dbReference type="GO" id="GO:0003700">
    <property type="term" value="F:DNA-binding transcription factor activity"/>
    <property type="evidence" value="ECO:0007669"/>
    <property type="project" value="InterPro"/>
</dbReference>
<protein>
    <submittedName>
        <fullName evidence="13">Bifunctional DNA-binding transcriptional regulator/O6-methylguanine-DNA methyltransferase Ada</fullName>
    </submittedName>
</protein>
<dbReference type="InterPro" id="IPR036631">
    <property type="entry name" value="MGMT_N_sf"/>
</dbReference>
<evidence type="ECO:0000256" key="1">
    <source>
        <dbReference type="ARBA" id="ARBA00001286"/>
    </source>
</evidence>
<sequence length="373" mass="40447">MSQTIRQESAMLTLTAERANKTTPSVADDPRWARIAARDKSADGLFWYSVATTGVYCRPSCPSRTANPRNVQLHDTLASARATGFRPCKRCNPEGLSIDGENSAIVARACRLIEESEEEPSLSDLAGAVDRSPSYFHRVFKATTGLTPKDYATAHRTQRVRRCLHSSRSVTGAIYDAGFNSSGRFYEKSTDMLGMTPTQYMNGGANEEIRFAVGETSLGSILVASSQKGVAAILLGDDPDELVRDLQDRFPKARLIGADPNYEALVARVVGFVEMPQLGLDLPLDVRGTAFQQRVWQALREIPVGSTVSYAEIARRIGAPKAVRAVAGACAANNLAVAIPCHRVVKNDGTVSGYAWGVERKRALLKREAQPGS</sequence>
<reference evidence="13 14" key="1">
    <citation type="submission" date="2018-03" db="EMBL/GenBank/DDBJ databases">
        <title>The draft genome of Mesorhizobium soli JCM 19897.</title>
        <authorList>
            <person name="Li L."/>
            <person name="Liu L."/>
            <person name="Liang L."/>
            <person name="Wang T."/>
            <person name="Zhang X."/>
        </authorList>
    </citation>
    <scope>NUCLEOTIDE SEQUENCE [LARGE SCALE GENOMIC DNA]</scope>
    <source>
        <strain evidence="13 14">JCM 19897</strain>
    </source>
</reference>
<dbReference type="PROSITE" id="PS00374">
    <property type="entry name" value="MGMT"/>
    <property type="match status" value="1"/>
</dbReference>
<dbReference type="PANTHER" id="PTHR10815:SF14">
    <property type="entry name" value="BIFUNCTIONAL TRANSCRIPTIONAL ACTIVATOR_DNA REPAIR ENZYME ADA"/>
    <property type="match status" value="1"/>
</dbReference>
<keyword evidence="14" id="KW-1185">Reference proteome</keyword>
<evidence type="ECO:0000256" key="7">
    <source>
        <dbReference type="ARBA" id="ARBA00023163"/>
    </source>
</evidence>
<evidence type="ECO:0000256" key="4">
    <source>
        <dbReference type="ARBA" id="ARBA00022763"/>
    </source>
</evidence>
<dbReference type="GO" id="GO:0006281">
    <property type="term" value="P:DNA repair"/>
    <property type="evidence" value="ECO:0007669"/>
    <property type="project" value="UniProtKB-KW"/>
</dbReference>
<feature type="active site" description="Nucleophile; methyl group acceptor from either O6-methylguanine or O4-methylthymine" evidence="10">
    <location>
        <position position="341"/>
    </location>
</feature>
<evidence type="ECO:0000313" key="13">
    <source>
        <dbReference type="EMBL" id="PSJ62739.1"/>
    </source>
</evidence>
<evidence type="ECO:0000256" key="5">
    <source>
        <dbReference type="ARBA" id="ARBA00023015"/>
    </source>
</evidence>
<dbReference type="SUPFAM" id="SSF46767">
    <property type="entry name" value="Methylated DNA-protein cysteine methyltransferase, C-terminal domain"/>
    <property type="match status" value="1"/>
</dbReference>
<dbReference type="Gene3D" id="1.10.10.60">
    <property type="entry name" value="Homeodomain-like"/>
    <property type="match status" value="1"/>
</dbReference>
<dbReference type="GO" id="GO:0032259">
    <property type="term" value="P:methylation"/>
    <property type="evidence" value="ECO:0007669"/>
    <property type="project" value="UniProtKB-KW"/>
</dbReference>
<keyword evidence="6" id="KW-0010">Activator</keyword>
<keyword evidence="2 13" id="KW-0489">Methyltransferase</keyword>
<accession>A0A2P7SJR6</accession>
<dbReference type="InterPro" id="IPR035451">
    <property type="entry name" value="Ada-like_dom_sf"/>
</dbReference>
<feature type="domain" description="HTH araC/xylS-type" evidence="12">
    <location>
        <begin position="107"/>
        <end position="203"/>
    </location>
</feature>
<feature type="active site" description="Nucleophile; methyl group acceptor from methylphosphotriester" evidence="10">
    <location>
        <position position="57"/>
    </location>
</feature>
<comment type="catalytic activity">
    <reaction evidence="9">
        <text>a 6-O-methyl-2'-deoxyguanosine in DNA + L-cysteinyl-[protein] = S-methyl-L-cysteinyl-[protein] + a 2'-deoxyguanosine in DNA</text>
        <dbReference type="Rhea" id="RHEA:24000"/>
        <dbReference type="Rhea" id="RHEA-COMP:10131"/>
        <dbReference type="Rhea" id="RHEA-COMP:10132"/>
        <dbReference type="Rhea" id="RHEA-COMP:11367"/>
        <dbReference type="Rhea" id="RHEA-COMP:11368"/>
        <dbReference type="ChEBI" id="CHEBI:29950"/>
        <dbReference type="ChEBI" id="CHEBI:82612"/>
        <dbReference type="ChEBI" id="CHEBI:85445"/>
        <dbReference type="ChEBI" id="CHEBI:85448"/>
        <dbReference type="EC" id="2.1.1.63"/>
    </reaction>
</comment>
<evidence type="ECO:0000256" key="2">
    <source>
        <dbReference type="ARBA" id="ARBA00022603"/>
    </source>
</evidence>
<dbReference type="InterPro" id="IPR018060">
    <property type="entry name" value="HTH_AraC"/>
</dbReference>
<dbReference type="InterPro" id="IPR036388">
    <property type="entry name" value="WH-like_DNA-bd_sf"/>
</dbReference>
<dbReference type="SMART" id="SM00342">
    <property type="entry name" value="HTH_ARAC"/>
    <property type="match status" value="1"/>
</dbReference>
<dbReference type="Gene3D" id="3.40.10.10">
    <property type="entry name" value="DNA Methylphosphotriester Repair Domain"/>
    <property type="match status" value="1"/>
</dbReference>
<proteinExistence type="predicted"/>
<dbReference type="NCBIfam" id="TIGR00589">
    <property type="entry name" value="ogt"/>
    <property type="match status" value="1"/>
</dbReference>
<dbReference type="SUPFAM" id="SSF46689">
    <property type="entry name" value="Homeodomain-like"/>
    <property type="match status" value="1"/>
</dbReference>
<evidence type="ECO:0000256" key="10">
    <source>
        <dbReference type="PIRSR" id="PIRSR000409-1"/>
    </source>
</evidence>
<dbReference type="InterPro" id="IPR036217">
    <property type="entry name" value="MethylDNA_cys_MeTrfase_DNAb"/>
</dbReference>
<dbReference type="InterPro" id="IPR009057">
    <property type="entry name" value="Homeodomain-like_sf"/>
</dbReference>
<feature type="binding site" evidence="11">
    <location>
        <position position="57"/>
    </location>
    <ligand>
        <name>Zn(2+)</name>
        <dbReference type="ChEBI" id="CHEBI:29105"/>
    </ligand>
</feature>
<dbReference type="OrthoDB" id="9802228at2"/>
<dbReference type="PANTHER" id="PTHR10815">
    <property type="entry name" value="METHYLATED-DNA--PROTEIN-CYSTEINE METHYLTRANSFERASE"/>
    <property type="match status" value="1"/>
</dbReference>
<dbReference type="GO" id="GO:0003908">
    <property type="term" value="F:methylated-DNA-[protein]-cysteine S-methyltransferase activity"/>
    <property type="evidence" value="ECO:0007669"/>
    <property type="project" value="UniProtKB-EC"/>
</dbReference>
<keyword evidence="7" id="KW-0804">Transcription</keyword>
<evidence type="ECO:0000256" key="11">
    <source>
        <dbReference type="PIRSR" id="PIRSR000409-3"/>
    </source>
</evidence>
<feature type="binding site" evidence="11">
    <location>
        <position position="88"/>
    </location>
    <ligand>
        <name>Zn(2+)</name>
        <dbReference type="ChEBI" id="CHEBI:29105"/>
    </ligand>
</feature>
<evidence type="ECO:0000256" key="8">
    <source>
        <dbReference type="ARBA" id="ARBA00023204"/>
    </source>
</evidence>
<dbReference type="InterPro" id="IPR016221">
    <property type="entry name" value="Bifunct_regulatory_prot_Ada"/>
</dbReference>
<dbReference type="InterPro" id="IPR014048">
    <property type="entry name" value="MethylDNA_cys_MeTrfase_DNA-bd"/>
</dbReference>
<dbReference type="SUPFAM" id="SSF53155">
    <property type="entry name" value="Methylated DNA-protein cysteine methyltransferase domain"/>
    <property type="match status" value="1"/>
</dbReference>
<comment type="caution">
    <text evidence="13">The sequence shown here is derived from an EMBL/GenBank/DDBJ whole genome shotgun (WGS) entry which is preliminary data.</text>
</comment>
<keyword evidence="5" id="KW-0805">Transcription regulation</keyword>
<dbReference type="Gene3D" id="3.30.160.70">
    <property type="entry name" value="Methylated DNA-protein cysteine methyltransferase domain"/>
    <property type="match status" value="1"/>
</dbReference>
<gene>
    <name evidence="13" type="ORF">C7I85_03825</name>
</gene>
<dbReference type="FunFam" id="1.10.10.10:FF:000410">
    <property type="entry name" value="ADA regulatory protein, putative"/>
    <property type="match status" value="1"/>
</dbReference>
<dbReference type="CDD" id="cd06445">
    <property type="entry name" value="ATase"/>
    <property type="match status" value="1"/>
</dbReference>
<dbReference type="PIRSF" id="PIRSF000409">
    <property type="entry name" value="Ada"/>
    <property type="match status" value="1"/>
</dbReference>
<dbReference type="Pfam" id="PF01035">
    <property type="entry name" value="DNA_binding_1"/>
    <property type="match status" value="1"/>
</dbReference>
<dbReference type="Proteomes" id="UP000240653">
    <property type="component" value="Unassembled WGS sequence"/>
</dbReference>
<comment type="cofactor">
    <cofactor evidence="11">
        <name>Zn(2+)</name>
        <dbReference type="ChEBI" id="CHEBI:29105"/>
    </cofactor>
    <text evidence="11">Binds 1 zinc ion per subunit.</text>
</comment>
<dbReference type="NCBIfam" id="NF011964">
    <property type="entry name" value="PRK15435.1"/>
    <property type="match status" value="1"/>
</dbReference>
<name>A0A2P7SJR6_9HYPH</name>
<dbReference type="Pfam" id="PF02805">
    <property type="entry name" value="Ada_Zn_binding"/>
    <property type="match status" value="1"/>
</dbReference>
<feature type="binding site" evidence="11">
    <location>
        <position position="61"/>
    </location>
    <ligand>
        <name>Zn(2+)</name>
        <dbReference type="ChEBI" id="CHEBI:29105"/>
    </ligand>
</feature>
<dbReference type="PROSITE" id="PS01124">
    <property type="entry name" value="HTH_ARAC_FAMILY_2"/>
    <property type="match status" value="1"/>
</dbReference>
<evidence type="ECO:0000256" key="9">
    <source>
        <dbReference type="ARBA" id="ARBA00049348"/>
    </source>
</evidence>
<evidence type="ECO:0000256" key="6">
    <source>
        <dbReference type="ARBA" id="ARBA00023159"/>
    </source>
</evidence>
<dbReference type="InterPro" id="IPR001497">
    <property type="entry name" value="MethylDNA_cys_MeTrfase_AS"/>
</dbReference>
<evidence type="ECO:0000256" key="3">
    <source>
        <dbReference type="ARBA" id="ARBA00022679"/>
    </source>
</evidence>
<comment type="catalytic activity">
    <reaction evidence="1">
        <text>a 4-O-methyl-thymidine in DNA + L-cysteinyl-[protein] = a thymidine in DNA + S-methyl-L-cysteinyl-[protein]</text>
        <dbReference type="Rhea" id="RHEA:53428"/>
        <dbReference type="Rhea" id="RHEA-COMP:10131"/>
        <dbReference type="Rhea" id="RHEA-COMP:10132"/>
        <dbReference type="Rhea" id="RHEA-COMP:13555"/>
        <dbReference type="Rhea" id="RHEA-COMP:13556"/>
        <dbReference type="ChEBI" id="CHEBI:29950"/>
        <dbReference type="ChEBI" id="CHEBI:82612"/>
        <dbReference type="ChEBI" id="CHEBI:137386"/>
        <dbReference type="ChEBI" id="CHEBI:137387"/>
        <dbReference type="EC" id="2.1.1.63"/>
    </reaction>
</comment>
<keyword evidence="13" id="KW-0238">DNA-binding</keyword>
<dbReference type="GO" id="GO:0043565">
    <property type="term" value="F:sequence-specific DNA binding"/>
    <property type="evidence" value="ECO:0007669"/>
    <property type="project" value="InterPro"/>
</dbReference>
<keyword evidence="3 13" id="KW-0808">Transferase</keyword>
<organism evidence="13 14">
    <name type="scientific">Pseudaminobacter soli</name>
    <name type="common">ex Li et al. 2025</name>
    <dbReference type="NCBI Taxonomy" id="1295366"/>
    <lineage>
        <taxon>Bacteria</taxon>
        <taxon>Pseudomonadati</taxon>
        <taxon>Pseudomonadota</taxon>
        <taxon>Alphaproteobacteria</taxon>
        <taxon>Hyphomicrobiales</taxon>
        <taxon>Phyllobacteriaceae</taxon>
        <taxon>Pseudaminobacter</taxon>
    </lineage>
</organism>
<evidence type="ECO:0000259" key="12">
    <source>
        <dbReference type="PROSITE" id="PS01124"/>
    </source>
</evidence>
<keyword evidence="4" id="KW-0227">DNA damage</keyword>
<keyword evidence="11" id="KW-0862">Zinc</keyword>
<evidence type="ECO:0000313" key="14">
    <source>
        <dbReference type="Proteomes" id="UP000240653"/>
    </source>
</evidence>
<dbReference type="GO" id="GO:0008270">
    <property type="term" value="F:zinc ion binding"/>
    <property type="evidence" value="ECO:0007669"/>
    <property type="project" value="InterPro"/>
</dbReference>
<dbReference type="SUPFAM" id="SSF57884">
    <property type="entry name" value="Ada DNA repair protein, N-terminal domain (N-Ada 10)"/>
    <property type="match status" value="1"/>
</dbReference>
<dbReference type="Gene3D" id="1.10.10.10">
    <property type="entry name" value="Winged helix-like DNA-binding domain superfamily/Winged helix DNA-binding domain"/>
    <property type="match status" value="1"/>
</dbReference>
<dbReference type="Pfam" id="PF12833">
    <property type="entry name" value="HTH_18"/>
    <property type="match status" value="1"/>
</dbReference>
<keyword evidence="8" id="KW-0234">DNA repair</keyword>
<dbReference type="EMBL" id="PXYL01000002">
    <property type="protein sequence ID" value="PSJ62739.1"/>
    <property type="molecule type" value="Genomic_DNA"/>
</dbReference>
<feature type="binding site" evidence="11">
    <location>
        <position position="91"/>
    </location>
    <ligand>
        <name>Zn(2+)</name>
        <dbReference type="ChEBI" id="CHEBI:29105"/>
    </ligand>
</feature>
<keyword evidence="11" id="KW-0479">Metal-binding</keyword>